<dbReference type="PANTHER" id="PTHR33154">
    <property type="entry name" value="TRANSCRIPTIONAL REGULATOR, ARSR FAMILY"/>
    <property type="match status" value="1"/>
</dbReference>
<dbReference type="PROSITE" id="PS50987">
    <property type="entry name" value="HTH_ARSR_2"/>
    <property type="match status" value="1"/>
</dbReference>
<sequence>MEDSLKPQECAVRLKALADPDRLRIVERLRAGHQNVSELAEALEMELANVSHHLGILRQAGIVETEKQGRFAINRLHPDVFSSAAGARTIDLGCCKLELPKQT</sequence>
<dbReference type="InterPro" id="IPR011991">
    <property type="entry name" value="ArsR-like_HTH"/>
</dbReference>
<keyword evidence="2" id="KW-0238">DNA-binding</keyword>
<dbReference type="InterPro" id="IPR036390">
    <property type="entry name" value="WH_DNA-bd_sf"/>
</dbReference>
<evidence type="ECO:0000259" key="4">
    <source>
        <dbReference type="PROSITE" id="PS50987"/>
    </source>
</evidence>
<dbReference type="AlphaFoldDB" id="D2QWY6"/>
<dbReference type="GO" id="GO:0003677">
    <property type="term" value="F:DNA binding"/>
    <property type="evidence" value="ECO:0007669"/>
    <property type="project" value="UniProtKB-KW"/>
</dbReference>
<keyword evidence="6" id="KW-1185">Reference proteome</keyword>
<dbReference type="STRING" id="530564.Psta_1414"/>
<dbReference type="PANTHER" id="PTHR33154:SF18">
    <property type="entry name" value="ARSENICAL RESISTANCE OPERON REPRESSOR"/>
    <property type="match status" value="1"/>
</dbReference>
<gene>
    <name evidence="5" type="ordered locus">Psta_1414</name>
</gene>
<dbReference type="InterPro" id="IPR001845">
    <property type="entry name" value="HTH_ArsR_DNA-bd_dom"/>
</dbReference>
<dbReference type="PRINTS" id="PR00778">
    <property type="entry name" value="HTHARSR"/>
</dbReference>
<organism evidence="5 6">
    <name type="scientific">Pirellula staleyi (strain ATCC 27377 / DSM 6068 / ICPB 4128)</name>
    <name type="common">Pirella staleyi</name>
    <dbReference type="NCBI Taxonomy" id="530564"/>
    <lineage>
        <taxon>Bacteria</taxon>
        <taxon>Pseudomonadati</taxon>
        <taxon>Planctomycetota</taxon>
        <taxon>Planctomycetia</taxon>
        <taxon>Pirellulales</taxon>
        <taxon>Pirellulaceae</taxon>
        <taxon>Pirellula</taxon>
    </lineage>
</organism>
<accession>D2QWY6</accession>
<keyword evidence="3" id="KW-0804">Transcription</keyword>
<dbReference type="InterPro" id="IPR051081">
    <property type="entry name" value="HTH_MetalResp_TranReg"/>
</dbReference>
<dbReference type="GO" id="GO:0003700">
    <property type="term" value="F:DNA-binding transcription factor activity"/>
    <property type="evidence" value="ECO:0007669"/>
    <property type="project" value="InterPro"/>
</dbReference>
<reference evidence="5 6" key="1">
    <citation type="journal article" date="2009" name="Stand. Genomic Sci.">
        <title>Complete genome sequence of Pirellula staleyi type strain (ATCC 27377).</title>
        <authorList>
            <person name="Clum A."/>
            <person name="Tindall B.J."/>
            <person name="Sikorski J."/>
            <person name="Ivanova N."/>
            <person name="Mavrommatis K."/>
            <person name="Lucas S."/>
            <person name="Glavina del Rio T."/>
            <person name="Nolan M."/>
            <person name="Chen F."/>
            <person name="Tice H."/>
            <person name="Pitluck S."/>
            <person name="Cheng J.F."/>
            <person name="Chertkov O."/>
            <person name="Brettin T."/>
            <person name="Han C."/>
            <person name="Detter J.C."/>
            <person name="Kuske C."/>
            <person name="Bruce D."/>
            <person name="Goodwin L."/>
            <person name="Ovchinikova G."/>
            <person name="Pati A."/>
            <person name="Mikhailova N."/>
            <person name="Chen A."/>
            <person name="Palaniappan K."/>
            <person name="Land M."/>
            <person name="Hauser L."/>
            <person name="Chang Y.J."/>
            <person name="Jeffries C.D."/>
            <person name="Chain P."/>
            <person name="Rohde M."/>
            <person name="Goker M."/>
            <person name="Bristow J."/>
            <person name="Eisen J.A."/>
            <person name="Markowitz V."/>
            <person name="Hugenholtz P."/>
            <person name="Kyrpides N.C."/>
            <person name="Klenk H.P."/>
            <person name="Lapidus A."/>
        </authorList>
    </citation>
    <scope>NUCLEOTIDE SEQUENCE [LARGE SCALE GENOMIC DNA]</scope>
    <source>
        <strain evidence="6">ATCC 27377 / DSM 6068 / ICPB 4128</strain>
    </source>
</reference>
<keyword evidence="1" id="KW-0805">Transcription regulation</keyword>
<evidence type="ECO:0000256" key="1">
    <source>
        <dbReference type="ARBA" id="ARBA00023015"/>
    </source>
</evidence>
<protein>
    <submittedName>
        <fullName evidence="5">Transcriptional regulator, ArsR family</fullName>
    </submittedName>
</protein>
<evidence type="ECO:0000256" key="3">
    <source>
        <dbReference type="ARBA" id="ARBA00023163"/>
    </source>
</evidence>
<evidence type="ECO:0000313" key="5">
    <source>
        <dbReference type="EMBL" id="ADB16090.1"/>
    </source>
</evidence>
<dbReference type="Gene3D" id="1.10.10.10">
    <property type="entry name" value="Winged helix-like DNA-binding domain superfamily/Winged helix DNA-binding domain"/>
    <property type="match status" value="1"/>
</dbReference>
<dbReference type="HOGENOM" id="CLU_097806_7_5_0"/>
<name>D2QWY6_PIRSD</name>
<dbReference type="SMART" id="SM00418">
    <property type="entry name" value="HTH_ARSR"/>
    <property type="match status" value="1"/>
</dbReference>
<dbReference type="OrthoDB" id="9800150at2"/>
<proteinExistence type="predicted"/>
<dbReference type="Proteomes" id="UP000001887">
    <property type="component" value="Chromosome"/>
</dbReference>
<dbReference type="EMBL" id="CP001848">
    <property type="protein sequence ID" value="ADB16090.1"/>
    <property type="molecule type" value="Genomic_DNA"/>
</dbReference>
<dbReference type="InterPro" id="IPR036388">
    <property type="entry name" value="WH-like_DNA-bd_sf"/>
</dbReference>
<evidence type="ECO:0000313" key="6">
    <source>
        <dbReference type="Proteomes" id="UP000001887"/>
    </source>
</evidence>
<dbReference type="KEGG" id="psl:Psta_1414"/>
<feature type="domain" description="HTH arsR-type" evidence="4">
    <location>
        <begin position="2"/>
        <end position="96"/>
    </location>
</feature>
<dbReference type="Pfam" id="PF01022">
    <property type="entry name" value="HTH_5"/>
    <property type="match status" value="1"/>
</dbReference>
<dbReference type="SUPFAM" id="SSF46785">
    <property type="entry name" value="Winged helix' DNA-binding domain"/>
    <property type="match status" value="1"/>
</dbReference>
<dbReference type="CDD" id="cd00090">
    <property type="entry name" value="HTH_ARSR"/>
    <property type="match status" value="1"/>
</dbReference>
<evidence type="ECO:0000256" key="2">
    <source>
        <dbReference type="ARBA" id="ARBA00023125"/>
    </source>
</evidence>
<dbReference type="NCBIfam" id="NF033788">
    <property type="entry name" value="HTH_metalloreg"/>
    <property type="match status" value="1"/>
</dbReference>
<dbReference type="eggNOG" id="COG0640">
    <property type="taxonomic scope" value="Bacteria"/>
</dbReference>